<name>A0AAV8UAN4_9ROSI</name>
<keyword evidence="3" id="KW-1185">Reference proteome</keyword>
<dbReference type="Pfam" id="PF25372">
    <property type="entry name" value="DUF7885"/>
    <property type="match status" value="1"/>
</dbReference>
<accession>A0AAV8UAN4</accession>
<evidence type="ECO:0000313" key="3">
    <source>
        <dbReference type="Proteomes" id="UP001159364"/>
    </source>
</evidence>
<dbReference type="PANTHER" id="PTHR13318">
    <property type="entry name" value="PARTNER OF PAIRED, ISOFORM B-RELATED"/>
    <property type="match status" value="1"/>
</dbReference>
<dbReference type="InterPro" id="IPR006553">
    <property type="entry name" value="Leu-rich_rpt_Cys-con_subtyp"/>
</dbReference>
<evidence type="ECO:0000259" key="1">
    <source>
        <dbReference type="Pfam" id="PF25372"/>
    </source>
</evidence>
<dbReference type="CDD" id="cd22159">
    <property type="entry name" value="F-box_AtTIR1-like"/>
    <property type="match status" value="1"/>
</dbReference>
<gene>
    <name evidence="2" type="ORF">K2173_018509</name>
</gene>
<sequence length="390" mass="43376">MKNASYDKHTSIMHLDDDCLAIIFQFICHSSDRESFGLTCHRWLNIQNRFRRSLQFQCSFSLQNLSSLSQTKLLVNSYHLNRLLFRFQNLEHLSLSGCTELPDSGLAQLQFYGSELHSLHLDCCFGITDNGLSLVAISCSSLVIISLYRCNITDMGLETLANGCSALKLINLSYCPFVSDVGLRALSQGCPQLQALKMSCCREITGAGLRGCSPTLTFVDAESCKLKPEGIMGIVSGGGLEYLNVSGAGWWIHGGEFSPIGKGFASRLKILNIRMCRTVGDESIVIIASGCPLLQEWNLAVCHEVRMPGWESIGLNCNKLEKLHVNRCRNLCDRGLQALSNGCKRLLVLYMSQCSRLSPNAVELFKLRRGDVEIKEEEVMYIGPDWRLIG</sequence>
<organism evidence="2 3">
    <name type="scientific">Erythroxylum novogranatense</name>
    <dbReference type="NCBI Taxonomy" id="1862640"/>
    <lineage>
        <taxon>Eukaryota</taxon>
        <taxon>Viridiplantae</taxon>
        <taxon>Streptophyta</taxon>
        <taxon>Embryophyta</taxon>
        <taxon>Tracheophyta</taxon>
        <taxon>Spermatophyta</taxon>
        <taxon>Magnoliopsida</taxon>
        <taxon>eudicotyledons</taxon>
        <taxon>Gunneridae</taxon>
        <taxon>Pentapetalae</taxon>
        <taxon>rosids</taxon>
        <taxon>fabids</taxon>
        <taxon>Malpighiales</taxon>
        <taxon>Erythroxylaceae</taxon>
        <taxon>Erythroxylum</taxon>
    </lineage>
</organism>
<dbReference type="PANTHER" id="PTHR13318:SF105">
    <property type="entry name" value="F-BOX_LRR-REPEAT PROTEIN 3"/>
    <property type="match status" value="1"/>
</dbReference>
<protein>
    <recommendedName>
        <fullName evidence="1">F-box/LRR-repeat protein 15-like leucin rich repeat domain-containing protein</fullName>
    </recommendedName>
</protein>
<dbReference type="EMBL" id="JAIWQS010000008">
    <property type="protein sequence ID" value="KAJ8899535.1"/>
    <property type="molecule type" value="Genomic_DNA"/>
</dbReference>
<dbReference type="Gene3D" id="3.80.10.10">
    <property type="entry name" value="Ribonuclease Inhibitor"/>
    <property type="match status" value="2"/>
</dbReference>
<dbReference type="InterPro" id="IPR032675">
    <property type="entry name" value="LRR_dom_sf"/>
</dbReference>
<reference evidence="2 3" key="1">
    <citation type="submission" date="2021-09" db="EMBL/GenBank/DDBJ databases">
        <title>Genomic insights and catalytic innovation underlie evolution of tropane alkaloids biosynthesis.</title>
        <authorList>
            <person name="Wang Y.-J."/>
            <person name="Tian T."/>
            <person name="Huang J.-P."/>
            <person name="Huang S.-X."/>
        </authorList>
    </citation>
    <scope>NUCLEOTIDE SEQUENCE [LARGE SCALE GENOMIC DNA]</scope>
    <source>
        <strain evidence="2">KIB-2018</strain>
        <tissue evidence="2">Leaf</tissue>
    </source>
</reference>
<dbReference type="SMART" id="SM00367">
    <property type="entry name" value="LRR_CC"/>
    <property type="match status" value="8"/>
</dbReference>
<feature type="domain" description="F-box/LRR-repeat protein 15-like leucin rich repeat" evidence="1">
    <location>
        <begin position="151"/>
        <end position="366"/>
    </location>
</feature>
<dbReference type="GO" id="GO:0019005">
    <property type="term" value="C:SCF ubiquitin ligase complex"/>
    <property type="evidence" value="ECO:0007669"/>
    <property type="project" value="TreeGrafter"/>
</dbReference>
<comment type="caution">
    <text evidence="2">The sequence shown here is derived from an EMBL/GenBank/DDBJ whole genome shotgun (WGS) entry which is preliminary data.</text>
</comment>
<evidence type="ECO:0000313" key="2">
    <source>
        <dbReference type="EMBL" id="KAJ8899535.1"/>
    </source>
</evidence>
<dbReference type="SUPFAM" id="SSF52047">
    <property type="entry name" value="RNI-like"/>
    <property type="match status" value="1"/>
</dbReference>
<dbReference type="InterPro" id="IPR057207">
    <property type="entry name" value="FBXL15_LRR"/>
</dbReference>
<dbReference type="Proteomes" id="UP001159364">
    <property type="component" value="Linkage Group LG08"/>
</dbReference>
<proteinExistence type="predicted"/>
<dbReference type="GO" id="GO:0031146">
    <property type="term" value="P:SCF-dependent proteasomal ubiquitin-dependent protein catabolic process"/>
    <property type="evidence" value="ECO:0007669"/>
    <property type="project" value="TreeGrafter"/>
</dbReference>
<dbReference type="AlphaFoldDB" id="A0AAV8UAN4"/>